<dbReference type="SMART" id="SM00114">
    <property type="entry name" value="CARD"/>
    <property type="match status" value="1"/>
</dbReference>
<sequence length="104" mass="11698">DKISLVSKEILTQLLDALLTNRVLNDSEKASIEERTTVTADKARDLIDRVRKKGDKACEIMIEHLRTIDPTLSSELFDPSAQPGELNVFVSCDRIKCVFVNFCC</sequence>
<protein>
    <recommendedName>
        <fullName evidence="1">CARD domain-containing protein</fullName>
    </recommendedName>
</protein>
<dbReference type="GO" id="GO:0050727">
    <property type="term" value="P:regulation of inflammatory response"/>
    <property type="evidence" value="ECO:0007669"/>
    <property type="project" value="TreeGrafter"/>
</dbReference>
<accession>A0A3Q0QS83</accession>
<dbReference type="OMA" id="CEIMIEH"/>
<reference evidence="2" key="1">
    <citation type="submission" date="2025-08" db="UniProtKB">
        <authorList>
            <consortium name="Ensembl"/>
        </authorList>
    </citation>
    <scope>IDENTIFICATION</scope>
</reference>
<evidence type="ECO:0000313" key="2">
    <source>
        <dbReference type="Ensembl" id="ENSACIP00000000983.1"/>
    </source>
</evidence>
<proteinExistence type="predicted"/>
<dbReference type="AlphaFoldDB" id="A0A3Q0QS83"/>
<evidence type="ECO:0000259" key="1">
    <source>
        <dbReference type="PROSITE" id="PS50209"/>
    </source>
</evidence>
<feature type="domain" description="CARD" evidence="1">
    <location>
        <begin position="1"/>
        <end position="80"/>
    </location>
</feature>
<dbReference type="STRING" id="61819.ENSACIP00000000983"/>
<dbReference type="GO" id="GO:0072557">
    <property type="term" value="C:IPAF inflammasome complex"/>
    <property type="evidence" value="ECO:0007669"/>
    <property type="project" value="TreeGrafter"/>
</dbReference>
<reference evidence="2" key="2">
    <citation type="submission" date="2025-09" db="UniProtKB">
        <authorList>
            <consortium name="Ensembl"/>
        </authorList>
    </citation>
    <scope>IDENTIFICATION</scope>
</reference>
<name>A0A3Q0QS83_AMPCI</name>
<dbReference type="Pfam" id="PF00619">
    <property type="entry name" value="CARD"/>
    <property type="match status" value="1"/>
</dbReference>
<dbReference type="PROSITE" id="PS50209">
    <property type="entry name" value="CARD"/>
    <property type="match status" value="1"/>
</dbReference>
<dbReference type="Gene3D" id="1.10.533.10">
    <property type="entry name" value="Death Domain, Fas"/>
    <property type="match status" value="1"/>
</dbReference>
<dbReference type="SUPFAM" id="SSF47986">
    <property type="entry name" value="DEATH domain"/>
    <property type="match status" value="1"/>
</dbReference>
<dbReference type="PANTHER" id="PTHR47901:SF3">
    <property type="entry name" value="CASPASE-1"/>
    <property type="match status" value="1"/>
</dbReference>
<organism evidence="2 3">
    <name type="scientific">Amphilophus citrinellus</name>
    <name type="common">Midas cichlid</name>
    <name type="synonym">Cichlasoma citrinellum</name>
    <dbReference type="NCBI Taxonomy" id="61819"/>
    <lineage>
        <taxon>Eukaryota</taxon>
        <taxon>Metazoa</taxon>
        <taxon>Chordata</taxon>
        <taxon>Craniata</taxon>
        <taxon>Vertebrata</taxon>
        <taxon>Euteleostomi</taxon>
        <taxon>Actinopterygii</taxon>
        <taxon>Neopterygii</taxon>
        <taxon>Teleostei</taxon>
        <taxon>Neoteleostei</taxon>
        <taxon>Acanthomorphata</taxon>
        <taxon>Ovalentaria</taxon>
        <taxon>Cichlomorphae</taxon>
        <taxon>Cichliformes</taxon>
        <taxon>Cichlidae</taxon>
        <taxon>New World cichlids</taxon>
        <taxon>Cichlasomatinae</taxon>
        <taxon>Heroini</taxon>
        <taxon>Amphilophus</taxon>
    </lineage>
</organism>
<dbReference type="GO" id="GO:0042981">
    <property type="term" value="P:regulation of apoptotic process"/>
    <property type="evidence" value="ECO:0007669"/>
    <property type="project" value="InterPro"/>
</dbReference>
<dbReference type="GO" id="GO:0004197">
    <property type="term" value="F:cysteine-type endopeptidase activity"/>
    <property type="evidence" value="ECO:0007669"/>
    <property type="project" value="InterPro"/>
</dbReference>
<dbReference type="PANTHER" id="PTHR47901">
    <property type="entry name" value="CASPASE RECRUITMENT DOMAIN-CONTAINING PROTEIN 18"/>
    <property type="match status" value="1"/>
</dbReference>
<dbReference type="Proteomes" id="UP000261340">
    <property type="component" value="Unplaced"/>
</dbReference>
<dbReference type="InterPro" id="IPR002398">
    <property type="entry name" value="Pept_C14"/>
</dbReference>
<dbReference type="GO" id="GO:0006508">
    <property type="term" value="P:proteolysis"/>
    <property type="evidence" value="ECO:0007669"/>
    <property type="project" value="InterPro"/>
</dbReference>
<dbReference type="InterPro" id="IPR001315">
    <property type="entry name" value="CARD"/>
</dbReference>
<dbReference type="GO" id="GO:0072559">
    <property type="term" value="C:NLRP3 inflammasome complex"/>
    <property type="evidence" value="ECO:0007669"/>
    <property type="project" value="TreeGrafter"/>
</dbReference>
<dbReference type="InterPro" id="IPR011029">
    <property type="entry name" value="DEATH-like_dom_sf"/>
</dbReference>
<dbReference type="GO" id="GO:0097169">
    <property type="term" value="C:AIM2 inflammasome complex"/>
    <property type="evidence" value="ECO:0007669"/>
    <property type="project" value="TreeGrafter"/>
</dbReference>
<dbReference type="Ensembl" id="ENSACIT00000001029.1">
    <property type="protein sequence ID" value="ENSACIP00000000983.1"/>
    <property type="gene ID" value="ENSACIG00000000831.1"/>
</dbReference>
<evidence type="ECO:0000313" key="3">
    <source>
        <dbReference type="Proteomes" id="UP000261340"/>
    </source>
</evidence>
<dbReference type="GeneTree" id="ENSGT00940000176853"/>
<keyword evidence="3" id="KW-1185">Reference proteome</keyword>